<reference evidence="2" key="1">
    <citation type="submission" date="2015-07" db="EMBL/GenBank/DDBJ databases">
        <title>Genome sequencing of Sunxiuqinia dokdonensis strain SK.</title>
        <authorList>
            <person name="Ahn S."/>
            <person name="Kim B.-C."/>
        </authorList>
    </citation>
    <scope>NUCLEOTIDE SEQUENCE [LARGE SCALE GENOMIC DNA]</scope>
    <source>
        <strain evidence="2">SK</strain>
    </source>
</reference>
<evidence type="ECO:0000313" key="1">
    <source>
        <dbReference type="EMBL" id="KOH45655.1"/>
    </source>
</evidence>
<accession>A0A0L8VB18</accession>
<keyword evidence="2" id="KW-1185">Reference proteome</keyword>
<name>A0A0L8VB18_9BACT</name>
<dbReference type="AlphaFoldDB" id="A0A0L8VB18"/>
<proteinExistence type="predicted"/>
<evidence type="ECO:0000313" key="2">
    <source>
        <dbReference type="Proteomes" id="UP000036958"/>
    </source>
</evidence>
<dbReference type="EMBL" id="LGIA01000082">
    <property type="protein sequence ID" value="KOH45655.1"/>
    <property type="molecule type" value="Genomic_DNA"/>
</dbReference>
<sequence length="44" mass="4670">MNRSSETAAPGWHRAKPVVGLPSLFFREGVPMSIGAEGSGRSNQ</sequence>
<dbReference type="Proteomes" id="UP000036958">
    <property type="component" value="Unassembled WGS sequence"/>
</dbReference>
<comment type="caution">
    <text evidence="1">The sequence shown here is derived from an EMBL/GenBank/DDBJ whole genome shotgun (WGS) entry which is preliminary data.</text>
</comment>
<gene>
    <name evidence="1" type="ORF">NC99_15140</name>
</gene>
<protein>
    <submittedName>
        <fullName evidence="1">Uncharacterized protein</fullName>
    </submittedName>
</protein>
<organism evidence="1 2">
    <name type="scientific">Sunxiuqinia dokdonensis</name>
    <dbReference type="NCBI Taxonomy" id="1409788"/>
    <lineage>
        <taxon>Bacteria</taxon>
        <taxon>Pseudomonadati</taxon>
        <taxon>Bacteroidota</taxon>
        <taxon>Bacteroidia</taxon>
        <taxon>Marinilabiliales</taxon>
        <taxon>Prolixibacteraceae</taxon>
        <taxon>Sunxiuqinia</taxon>
    </lineage>
</organism>